<dbReference type="GO" id="GO:0008270">
    <property type="term" value="F:zinc ion binding"/>
    <property type="evidence" value="ECO:0007669"/>
    <property type="project" value="UniProtKB-KW"/>
</dbReference>
<evidence type="ECO:0000256" key="19">
    <source>
        <dbReference type="ARBA" id="ARBA00023268"/>
    </source>
</evidence>
<dbReference type="PROSITE" id="PS00598">
    <property type="entry name" value="CHROMO_1"/>
    <property type="match status" value="1"/>
</dbReference>
<dbReference type="EMBL" id="LUEZ02000087">
    <property type="protein sequence ID" value="RDB18869.1"/>
    <property type="molecule type" value="Genomic_DNA"/>
</dbReference>
<dbReference type="Gene3D" id="3.10.10.10">
    <property type="entry name" value="HIV Type 1 Reverse Transcriptase, subunit A, domain 1"/>
    <property type="match status" value="1"/>
</dbReference>
<dbReference type="CDD" id="cd00024">
    <property type="entry name" value="CD_CSD"/>
    <property type="match status" value="1"/>
</dbReference>
<dbReference type="InterPro" id="IPR043128">
    <property type="entry name" value="Rev_trsase/Diguanyl_cyclase"/>
</dbReference>
<feature type="region of interest" description="Disordered" evidence="21">
    <location>
        <begin position="2080"/>
        <end position="2101"/>
    </location>
</feature>
<dbReference type="PROSITE" id="PS50013">
    <property type="entry name" value="CHROMO_2"/>
    <property type="match status" value="1"/>
</dbReference>
<keyword evidence="18" id="KW-0539">Nucleus</keyword>
<dbReference type="SUPFAM" id="SSF50630">
    <property type="entry name" value="Acid proteases"/>
    <property type="match status" value="1"/>
</dbReference>
<keyword evidence="5" id="KW-0548">Nucleotidyltransferase</keyword>
<keyword evidence="27" id="KW-1185">Reference proteome</keyword>
<dbReference type="GO" id="GO:0003887">
    <property type="term" value="F:DNA-directed DNA polymerase activity"/>
    <property type="evidence" value="ECO:0007669"/>
    <property type="project" value="UniProtKB-KW"/>
</dbReference>
<evidence type="ECO:0000256" key="17">
    <source>
        <dbReference type="ARBA" id="ARBA00023172"/>
    </source>
</evidence>
<feature type="compositionally biased region" description="Low complexity" evidence="21">
    <location>
        <begin position="1046"/>
        <end position="1057"/>
    </location>
</feature>
<feature type="region of interest" description="Disordered" evidence="21">
    <location>
        <begin position="124"/>
        <end position="174"/>
    </location>
</feature>
<dbReference type="SUPFAM" id="SSF53098">
    <property type="entry name" value="Ribonuclease H-like"/>
    <property type="match status" value="1"/>
</dbReference>
<feature type="compositionally biased region" description="Low complexity" evidence="21">
    <location>
        <begin position="98"/>
        <end position="110"/>
    </location>
</feature>
<keyword evidence="22" id="KW-0812">Transmembrane</keyword>
<evidence type="ECO:0000256" key="14">
    <source>
        <dbReference type="ARBA" id="ARBA00022918"/>
    </source>
</evidence>
<keyword evidence="4" id="KW-0808">Transferase</keyword>
<evidence type="ECO:0000259" key="23">
    <source>
        <dbReference type="PROSITE" id="PS50013"/>
    </source>
</evidence>
<evidence type="ECO:0000256" key="12">
    <source>
        <dbReference type="ARBA" id="ARBA00022884"/>
    </source>
</evidence>
<name>A0A369J9T9_HYPMA</name>
<dbReference type="GO" id="GO:0015074">
    <property type="term" value="P:DNA integration"/>
    <property type="evidence" value="ECO:0007669"/>
    <property type="project" value="UniProtKB-KW"/>
</dbReference>
<dbReference type="Gene3D" id="3.30.70.270">
    <property type="match status" value="2"/>
</dbReference>
<dbReference type="SUPFAM" id="SSF54160">
    <property type="entry name" value="Chromo domain-like"/>
    <property type="match status" value="1"/>
</dbReference>
<dbReference type="GO" id="GO:0006508">
    <property type="term" value="P:proteolysis"/>
    <property type="evidence" value="ECO:0007669"/>
    <property type="project" value="UniProtKB-KW"/>
</dbReference>
<evidence type="ECO:0000256" key="5">
    <source>
        <dbReference type="ARBA" id="ARBA00022695"/>
    </source>
</evidence>
<dbReference type="PROSITE" id="PS50994">
    <property type="entry name" value="INTEGRASE"/>
    <property type="match status" value="1"/>
</dbReference>
<dbReference type="CDD" id="cd00303">
    <property type="entry name" value="retropepsin_like"/>
    <property type="match status" value="1"/>
</dbReference>
<keyword evidence="6" id="KW-0540">Nuclease</keyword>
<evidence type="ECO:0000256" key="3">
    <source>
        <dbReference type="ARBA" id="ARBA00022670"/>
    </source>
</evidence>
<dbReference type="InterPro" id="IPR043502">
    <property type="entry name" value="DNA/RNA_pol_sf"/>
</dbReference>
<evidence type="ECO:0000256" key="21">
    <source>
        <dbReference type="SAM" id="MobiDB-lite"/>
    </source>
</evidence>
<evidence type="ECO:0000256" key="13">
    <source>
        <dbReference type="ARBA" id="ARBA00022908"/>
    </source>
</evidence>
<dbReference type="GO" id="GO:0003677">
    <property type="term" value="F:DNA binding"/>
    <property type="evidence" value="ECO:0007669"/>
    <property type="project" value="UniProtKB-KW"/>
</dbReference>
<evidence type="ECO:0000256" key="9">
    <source>
        <dbReference type="ARBA" id="ARBA00022759"/>
    </source>
</evidence>
<feature type="compositionally biased region" description="Pro residues" evidence="21">
    <location>
        <begin position="761"/>
        <end position="789"/>
    </location>
</feature>
<feature type="region of interest" description="Disordered" evidence="21">
    <location>
        <begin position="988"/>
        <end position="1077"/>
    </location>
</feature>
<dbReference type="Gene3D" id="2.40.70.10">
    <property type="entry name" value="Acid Proteases"/>
    <property type="match status" value="1"/>
</dbReference>
<keyword evidence="20" id="KW-0862">Zinc</keyword>
<evidence type="ECO:0000259" key="25">
    <source>
        <dbReference type="PROSITE" id="PS50994"/>
    </source>
</evidence>
<keyword evidence="20" id="KW-0863">Zinc-finger</keyword>
<dbReference type="InterPro" id="IPR000477">
    <property type="entry name" value="RT_dom"/>
</dbReference>
<sequence>MVTSTPPAKAPGPKPVGRRGSGIGGNKGKGRGAPPPPRATIEEIVDVDAPRPLPPGTPLRPVLREVKADPLATKGSKPKKKVLTPITSSAEETAAGDTSTLSSSVRSSPSSATAVAATSVLYRTGSSNSQSGSIVSHYESAGGRSPSAAPSLASLQRVSPSPAPTASAITEPGTVIPEDPRLSFPLIFDNAHYSIVLRDEPLQYSNFHYHPVYSPWVDEDPLAEFGAVDGFLPGRSLEESTLVRNLLIRWTAPHNDLIWMSLREAIASFIEYKPHPSGIMAYTDATNPTRTYFALNQGRLEEFGHIVLATEQILNGVSLYIYRDKPNRFKLDPGFKFIKLIGWHTMRDEILLTIELLQTRISVAVKHIENFFEGIKRTFLSNYDNESVSSLDSTRTSIRSTFGVYSPRTELAKLSQRPNYKTNPERNLVQTQMSLLGPLPQAPEQFYRHRSSKDPFPLDLFRPLSRVGSYPQSDNANPATRLTTSSLPPLTAPSVEGTSITTALQNKNIRFKLPSSISSIAKNHPVSALPGMGHLTTLDQLNAAAQNPLTVPTTYEVRMGGHRDYLSASGAYWTSSQFPDLSGNQKKREDPPHIGNPIGTVRSHQSQHVPLGIGLPSGGVPGRNYQANNGGLNPPKNNNPGRGLQDEGPPGNNYPGNDPPRNEPPRGGVPGNGFPDRGPPGGGIPGYGPPGGGFPGGGNPPGGGFPGGGNPPGGGFPGGGNPPGNGPPGGGNPPGNGPPGGGNPPGGGPPGGGGHGIGNPAGPPQGNDPPPGGGDGGGPPPGGNPPGPNEYPNRRPYYDENYVEDWQLNHKLNLTSVPFWDGKGKTALNYLSDMGNLARLGDRMRRDLAELAPLKWTGSIKSWWDVLPDDNRVYLAQDWHVMLLAIRQHFLDDGWVKNRTFEFEEMKFRQQGHEREYPTEFLERRIRYHTFLFPDDEDGPTLIARVLRTAPTEWGNILNSEACPSIFVLLQTAKRMGESLIGSWQISESLRDSTKPSGSSRSRQYRNRPRNANNAELDSISEEDISPDNADSTESKDAHYSKAKARGSGSSKKPPSKTSWPEGKTVNGYSFTRDDSVESIRQPNGGCYICTSPKHFARDCPHYGKWDSLRNAHLIDIDVDPEELANQDRMYIAMLAEMKTDRDDYDMSEKNTTKEVHVVSALETGAFSLHARPHYGVNRNARRFIKHLDKGKTPERQTNGKAVSSAPAPSETTIPTVVPAVRARSHPEGYGSLGTKALHIKARLASLDNEPIQARLDSGADITLMSEDYWSKLQLPKPKEGLRIKLYQLTGQARVLGYVKTTLFAQATDDTIISFELEAYIVRDMRVPLLIGEDFQTSYELGLKRYATGHCEVKVGRSNRIIPASSAQSVDLGFEIRRAYTAKSFIRAKTIRRGRVKARGFGKEPPPVTVVEDVLIAAESVHNVKVSGTFEGRDEWIVEKIVIGNDEANIMAAPTTWISSAHPYLAIANPSKRPMYVRAGDIVGHLHDPAEFADTPTTEEDKEKYAASAEALRTVIQGTLRAQDLGNAGTNQPGSTNDQLEDDQDWGPKTTALPDDDLTGDVAELVNLGPDIPDEIKPRLAQVLRKNANAFGVNGRLGHVSAKVNVPLKPGTQPISVPMYGASPAKREVIDKQVNAWFEAGVIEPSASPWGFPVVVVYRNGKPRLVVDYRKLNAQTIPDEFPIPRQSEIIQALSGSQILSSFDALAGFTQLEMAEEAKEKTAFRCHLGLWQFKRMPFGLRNGPSIFQRIMQGVLAPFLWLFTLVYIDDIVVFSKSWDEHLVHLDKVLSAISAAGITLSPPKCFVGYSSILLLGQKVSRLGLSTHQEKVSAILDLVRPKSIHDLQKFLGMAVYFSSYIPFYSLIAAPLFALLRKGVKWTWRAEQEIAFQQVKDALASAPVLGHPIQGSPYRLYTDASDIALGASLQQVQPMLIADLIGTPAYDRLRKAWDAGLPPPSLIPSLAKEIAETPQTPPQWGPSFDETTVYVERVIAYWSRTFSSAERNYSATEREALGAKEALVKFQPFIEGETIILVTDHAALQWARVYENTNRRLAAWGAVYAAYPGLKIVHRPGRIHSNVDPLSRLPRIPPHNSPLRDDITPIIPDERKQNLAQNAEDKGSHSPAKRAAFIVWWWEDVIDKYSFAVQTRRQKAMDSDEHQPEQGMIDPKDSEEIPASSDNELPFPNGDHWTYPSNIKPPSTLAEEPEHRPHLLVSMSPELVQKFIDGYPLDEFLRKKYPLEAPNPEKILTPSHFQRGKNGLLYFIDADWTHRLCVPKNMINYVLRWVHDSPFESAHAGPRRFLARLKELFYWSTMAKDVVVYSATCDVCQKIKIDRRKKMGGLRPAHIPNRPFATVSLDMITGLPPSGEEKYTAILAIVDKLTKFAIIIPTHDELSQGGFAKLFVERVANVYGLPERIIADRDKRWATAFWKSVVERYGSIMALSSSHHPQTDGQTEVLNATLEQMLRAYVATDRTSWARWLSEIAFAYNSAVHSSTTYSPNFLLMGYKPQSTTGVVAPSNDPVDRPYLPSQKGEEFVAELEMHRQAARDALVLAQERQAKAYNKGRIPLKEFSEGDLVLVNPHTMKLVDAQGTGRKLIQRSIGPFEVLEKVNPMVYRLRLPDTYPMHPVINLEHLKLYRPSEPELGERTILPPTRDFIASEEYEVEAILGHRFTGRKSGNRRLFLVRWKGYDATEDSWVSEYDIRNAPLLKREYLHMIKTT</sequence>
<reference evidence="26" key="1">
    <citation type="submission" date="2018-04" db="EMBL/GenBank/DDBJ databases">
        <title>Whole genome sequencing of Hypsizygus marmoreus.</title>
        <authorList>
            <person name="Choi I.-G."/>
            <person name="Min B."/>
            <person name="Kim J.-G."/>
            <person name="Kim S."/>
            <person name="Oh Y.-L."/>
            <person name="Kong W.-S."/>
            <person name="Park H."/>
            <person name="Jeong J."/>
            <person name="Song E.-S."/>
        </authorList>
    </citation>
    <scope>NUCLEOTIDE SEQUENCE [LARGE SCALE GENOMIC DNA]</scope>
    <source>
        <strain evidence="26">51987-8</strain>
    </source>
</reference>
<feature type="domain" description="Integrase catalytic" evidence="25">
    <location>
        <begin position="2346"/>
        <end position="2507"/>
    </location>
</feature>
<evidence type="ECO:0000256" key="2">
    <source>
        <dbReference type="ARBA" id="ARBA00012493"/>
    </source>
</evidence>
<feature type="region of interest" description="Disordered" evidence="21">
    <location>
        <begin position="1"/>
        <end position="110"/>
    </location>
</feature>
<keyword evidence="17" id="KW-0233">DNA recombination</keyword>
<comment type="caution">
    <text evidence="26">The sequence shown here is derived from an EMBL/GenBank/DDBJ whole genome shotgun (WGS) entry which is preliminary data.</text>
</comment>
<accession>A0A369J9T9</accession>
<evidence type="ECO:0000313" key="26">
    <source>
        <dbReference type="EMBL" id="RDB18869.1"/>
    </source>
</evidence>
<dbReference type="InterPro" id="IPR036397">
    <property type="entry name" value="RNaseH_sf"/>
</dbReference>
<keyword evidence="12" id="KW-0694">RNA-binding</keyword>
<dbReference type="InterPro" id="IPR050951">
    <property type="entry name" value="Retrovirus_Pol_polyprotein"/>
</dbReference>
<feature type="region of interest" description="Disordered" evidence="21">
    <location>
        <begin position="1524"/>
        <end position="1557"/>
    </location>
</feature>
<feature type="domain" description="CCHC-type" evidence="24">
    <location>
        <begin position="1087"/>
        <end position="1101"/>
    </location>
</feature>
<dbReference type="InterPro" id="IPR041577">
    <property type="entry name" value="RT_RNaseH_2"/>
</dbReference>
<dbReference type="InterPro" id="IPR001878">
    <property type="entry name" value="Znf_CCHC"/>
</dbReference>
<dbReference type="GO" id="GO:0005634">
    <property type="term" value="C:nucleus"/>
    <property type="evidence" value="ECO:0007669"/>
    <property type="project" value="UniProtKB-SubCell"/>
</dbReference>
<feature type="compositionally biased region" description="Low complexity" evidence="21">
    <location>
        <begin position="482"/>
        <end position="494"/>
    </location>
</feature>
<evidence type="ECO:0000256" key="11">
    <source>
        <dbReference type="ARBA" id="ARBA00022842"/>
    </source>
</evidence>
<dbReference type="InterPro" id="IPR023779">
    <property type="entry name" value="Chromodomain_CS"/>
</dbReference>
<keyword evidence="15" id="KW-0239">DNA-directed DNA polymerase</keyword>
<comment type="subcellular location">
    <subcellularLocation>
        <location evidence="1">Nucleus</location>
    </subcellularLocation>
</comment>
<dbReference type="GO" id="GO:0004519">
    <property type="term" value="F:endonuclease activity"/>
    <property type="evidence" value="ECO:0007669"/>
    <property type="project" value="UniProtKB-KW"/>
</dbReference>
<dbReference type="SMART" id="SM00298">
    <property type="entry name" value="CHROMO"/>
    <property type="match status" value="1"/>
</dbReference>
<dbReference type="OrthoDB" id="3271192at2759"/>
<keyword evidence="3" id="KW-0645">Protease</keyword>
<dbReference type="Pfam" id="PF24626">
    <property type="entry name" value="SH3_Tf2-1"/>
    <property type="match status" value="1"/>
</dbReference>
<dbReference type="InParanoid" id="A0A369J9T9"/>
<dbReference type="PANTHER" id="PTHR37984:SF5">
    <property type="entry name" value="PROTEIN NYNRIN-LIKE"/>
    <property type="match status" value="1"/>
</dbReference>
<evidence type="ECO:0000256" key="7">
    <source>
        <dbReference type="ARBA" id="ARBA00022723"/>
    </source>
</evidence>
<evidence type="ECO:0000256" key="22">
    <source>
        <dbReference type="SAM" id="Phobius"/>
    </source>
</evidence>
<keyword evidence="19" id="KW-0511">Multifunctional enzyme</keyword>
<keyword evidence="14" id="KW-0695">RNA-directed DNA polymerase</keyword>
<keyword evidence="8" id="KW-0064">Aspartyl protease</keyword>
<organism evidence="26 27">
    <name type="scientific">Hypsizygus marmoreus</name>
    <name type="common">White beech mushroom</name>
    <name type="synonym">Agaricus marmoreus</name>
    <dbReference type="NCBI Taxonomy" id="39966"/>
    <lineage>
        <taxon>Eukaryota</taxon>
        <taxon>Fungi</taxon>
        <taxon>Dikarya</taxon>
        <taxon>Basidiomycota</taxon>
        <taxon>Agaricomycotina</taxon>
        <taxon>Agaricomycetes</taxon>
        <taxon>Agaricomycetidae</taxon>
        <taxon>Agaricales</taxon>
        <taxon>Tricholomatineae</taxon>
        <taxon>Lyophyllaceae</taxon>
        <taxon>Hypsizygus</taxon>
    </lineage>
</organism>
<dbReference type="InterPro" id="IPR041588">
    <property type="entry name" value="Integrase_H2C2"/>
</dbReference>
<evidence type="ECO:0000256" key="16">
    <source>
        <dbReference type="ARBA" id="ARBA00023125"/>
    </source>
</evidence>
<dbReference type="STRING" id="39966.A0A369J9T9"/>
<dbReference type="Proteomes" id="UP000076154">
    <property type="component" value="Unassembled WGS sequence"/>
</dbReference>
<evidence type="ECO:0000313" key="27">
    <source>
        <dbReference type="Proteomes" id="UP000076154"/>
    </source>
</evidence>
<dbReference type="GO" id="GO:0003964">
    <property type="term" value="F:RNA-directed DNA polymerase activity"/>
    <property type="evidence" value="ECO:0007669"/>
    <property type="project" value="UniProtKB-KW"/>
</dbReference>
<dbReference type="Pfam" id="PF00385">
    <property type="entry name" value="Chromo"/>
    <property type="match status" value="1"/>
</dbReference>
<dbReference type="InterPro" id="IPR021109">
    <property type="entry name" value="Peptidase_aspartic_dom_sf"/>
</dbReference>
<evidence type="ECO:0000256" key="20">
    <source>
        <dbReference type="PROSITE-ProRule" id="PRU00047"/>
    </source>
</evidence>
<feature type="compositionally biased region" description="Basic and acidic residues" evidence="21">
    <location>
        <begin position="2151"/>
        <end position="2170"/>
    </location>
</feature>
<evidence type="ECO:0000256" key="18">
    <source>
        <dbReference type="ARBA" id="ARBA00023242"/>
    </source>
</evidence>
<feature type="region of interest" description="Disordered" evidence="21">
    <location>
        <begin position="470"/>
        <end position="494"/>
    </location>
</feature>
<dbReference type="FunFam" id="3.30.70.270:FF:000020">
    <property type="entry name" value="Transposon Tf2-6 polyprotein-like Protein"/>
    <property type="match status" value="1"/>
</dbReference>
<feature type="region of interest" description="Disordered" evidence="21">
    <location>
        <begin position="577"/>
        <end position="796"/>
    </location>
</feature>
<dbReference type="SUPFAM" id="SSF56672">
    <property type="entry name" value="DNA/RNA polymerases"/>
    <property type="match status" value="1"/>
</dbReference>
<dbReference type="GO" id="GO:0003723">
    <property type="term" value="F:RNA binding"/>
    <property type="evidence" value="ECO:0007669"/>
    <property type="project" value="UniProtKB-KW"/>
</dbReference>
<dbReference type="Gene3D" id="2.40.50.40">
    <property type="match status" value="1"/>
</dbReference>
<keyword evidence="7" id="KW-0479">Metal-binding</keyword>
<keyword evidence="13" id="KW-0229">DNA integration</keyword>
<protein>
    <recommendedName>
        <fullName evidence="2">RNA-directed DNA polymerase</fullName>
        <ecNumber evidence="2">2.7.7.49</ecNumber>
    </recommendedName>
</protein>
<dbReference type="GO" id="GO:0004190">
    <property type="term" value="F:aspartic-type endopeptidase activity"/>
    <property type="evidence" value="ECO:0007669"/>
    <property type="project" value="UniProtKB-KW"/>
</dbReference>
<keyword evidence="9" id="KW-0255">Endonuclease</keyword>
<keyword evidence="10" id="KW-0378">Hydrolase</keyword>
<dbReference type="PROSITE" id="PS50158">
    <property type="entry name" value="ZF_CCHC"/>
    <property type="match status" value="1"/>
</dbReference>
<feature type="compositionally biased region" description="Low complexity" evidence="21">
    <location>
        <begin position="628"/>
        <end position="641"/>
    </location>
</feature>
<evidence type="ECO:0000256" key="8">
    <source>
        <dbReference type="ARBA" id="ARBA00022750"/>
    </source>
</evidence>
<gene>
    <name evidence="26" type="ORF">Hypma_014481</name>
</gene>
<feature type="transmembrane region" description="Helical" evidence="22">
    <location>
        <begin position="1846"/>
        <end position="1871"/>
    </location>
</feature>
<evidence type="ECO:0000256" key="1">
    <source>
        <dbReference type="ARBA" id="ARBA00004123"/>
    </source>
</evidence>
<evidence type="ECO:0000256" key="4">
    <source>
        <dbReference type="ARBA" id="ARBA00022679"/>
    </source>
</evidence>
<feature type="transmembrane region" description="Helical" evidence="22">
    <location>
        <begin position="1749"/>
        <end position="1766"/>
    </location>
</feature>
<keyword evidence="11" id="KW-0460">Magnesium</keyword>
<feature type="region of interest" description="Disordered" evidence="21">
    <location>
        <begin position="1190"/>
        <end position="1212"/>
    </location>
</feature>
<feature type="compositionally biased region" description="Gly residues" evidence="21">
    <location>
        <begin position="679"/>
        <end position="759"/>
    </location>
</feature>
<feature type="compositionally biased region" description="Low complexity" evidence="21">
    <location>
        <begin position="124"/>
        <end position="155"/>
    </location>
</feature>
<feature type="compositionally biased region" description="Polar residues" evidence="21">
    <location>
        <begin position="470"/>
        <end position="481"/>
    </location>
</feature>
<evidence type="ECO:0000256" key="10">
    <source>
        <dbReference type="ARBA" id="ARBA00022801"/>
    </source>
</evidence>
<dbReference type="CDD" id="cd01647">
    <property type="entry name" value="RT_LTR"/>
    <property type="match status" value="1"/>
</dbReference>
<dbReference type="Pfam" id="PF17917">
    <property type="entry name" value="RT_RNaseH"/>
    <property type="match status" value="1"/>
</dbReference>
<evidence type="ECO:0000256" key="6">
    <source>
        <dbReference type="ARBA" id="ARBA00022722"/>
    </source>
</evidence>
<dbReference type="SMART" id="SM00343">
    <property type="entry name" value="ZnF_C2HC"/>
    <property type="match status" value="1"/>
</dbReference>
<dbReference type="InterPro" id="IPR016197">
    <property type="entry name" value="Chromo-like_dom_sf"/>
</dbReference>
<dbReference type="GO" id="GO:0006310">
    <property type="term" value="P:DNA recombination"/>
    <property type="evidence" value="ECO:0007669"/>
    <property type="project" value="UniProtKB-KW"/>
</dbReference>
<dbReference type="InterPro" id="IPR001584">
    <property type="entry name" value="Integrase_cat-core"/>
</dbReference>
<dbReference type="Pfam" id="PF17919">
    <property type="entry name" value="RT_RNaseH_2"/>
    <property type="match status" value="1"/>
</dbReference>
<feature type="domain" description="Chromo" evidence="23">
    <location>
        <begin position="2662"/>
        <end position="2720"/>
    </location>
</feature>
<dbReference type="Gene3D" id="1.10.340.70">
    <property type="match status" value="1"/>
</dbReference>
<dbReference type="InterPro" id="IPR056924">
    <property type="entry name" value="SH3_Tf2-1"/>
</dbReference>
<feature type="compositionally biased region" description="Polar residues" evidence="21">
    <location>
        <begin position="1528"/>
        <end position="1538"/>
    </location>
</feature>
<feature type="region of interest" description="Disordered" evidence="21">
    <location>
        <begin position="2151"/>
        <end position="2188"/>
    </location>
</feature>
<evidence type="ECO:0000256" key="15">
    <source>
        <dbReference type="ARBA" id="ARBA00022932"/>
    </source>
</evidence>
<dbReference type="Pfam" id="PF17921">
    <property type="entry name" value="Integrase_H2C2"/>
    <property type="match status" value="1"/>
</dbReference>
<evidence type="ECO:0000259" key="24">
    <source>
        <dbReference type="PROSITE" id="PS50158"/>
    </source>
</evidence>
<dbReference type="EC" id="2.7.7.49" evidence="2"/>
<dbReference type="InterPro" id="IPR012337">
    <property type="entry name" value="RNaseH-like_sf"/>
</dbReference>
<dbReference type="PANTHER" id="PTHR37984">
    <property type="entry name" value="PROTEIN CBG26694"/>
    <property type="match status" value="1"/>
</dbReference>
<dbReference type="CDD" id="cd09274">
    <property type="entry name" value="RNase_HI_RT_Ty3"/>
    <property type="match status" value="1"/>
</dbReference>
<dbReference type="InterPro" id="IPR000953">
    <property type="entry name" value="Chromo/chromo_shadow_dom"/>
</dbReference>
<keyword evidence="22" id="KW-0472">Membrane</keyword>
<dbReference type="Gene3D" id="3.30.420.10">
    <property type="entry name" value="Ribonuclease H-like superfamily/Ribonuclease H"/>
    <property type="match status" value="1"/>
</dbReference>
<keyword evidence="16" id="KW-0238">DNA-binding</keyword>
<dbReference type="Pfam" id="PF00078">
    <property type="entry name" value="RVT_1"/>
    <property type="match status" value="1"/>
</dbReference>
<dbReference type="InterPro" id="IPR041373">
    <property type="entry name" value="RT_RNaseH"/>
</dbReference>
<dbReference type="GO" id="GO:0006338">
    <property type="term" value="P:chromatin remodeling"/>
    <property type="evidence" value="ECO:0007669"/>
    <property type="project" value="UniProtKB-ARBA"/>
</dbReference>
<dbReference type="InterPro" id="IPR023780">
    <property type="entry name" value="Chromo_domain"/>
</dbReference>
<keyword evidence="22" id="KW-1133">Transmembrane helix</keyword>
<proteinExistence type="predicted"/>